<keyword evidence="3" id="KW-1185">Reference proteome</keyword>
<name>A0A3N0YAB7_ANAGA</name>
<dbReference type="PANTHER" id="PTHR19446">
    <property type="entry name" value="REVERSE TRANSCRIPTASES"/>
    <property type="match status" value="1"/>
</dbReference>
<keyword evidence="2" id="KW-0695">RNA-directed DNA polymerase</keyword>
<dbReference type="Pfam" id="PF00078">
    <property type="entry name" value="RVT_1"/>
    <property type="match status" value="1"/>
</dbReference>
<keyword evidence="2" id="KW-0548">Nucleotidyltransferase</keyword>
<keyword evidence="2" id="KW-0808">Transferase</keyword>
<evidence type="ECO:0000259" key="1">
    <source>
        <dbReference type="PROSITE" id="PS50878"/>
    </source>
</evidence>
<feature type="domain" description="Reverse transcriptase" evidence="1">
    <location>
        <begin position="259"/>
        <end position="383"/>
    </location>
</feature>
<dbReference type="PROSITE" id="PS50878">
    <property type="entry name" value="RT_POL"/>
    <property type="match status" value="1"/>
</dbReference>
<dbReference type="CDD" id="cd01650">
    <property type="entry name" value="RT_nLTR_like"/>
    <property type="match status" value="1"/>
</dbReference>
<dbReference type="AlphaFoldDB" id="A0A3N0YAB7"/>
<reference evidence="2 3" key="1">
    <citation type="submission" date="2018-10" db="EMBL/GenBank/DDBJ databases">
        <title>Genome assembly for a Yunnan-Guizhou Plateau 3E fish, Anabarilius grahami (Regan), and its evolutionary and genetic applications.</title>
        <authorList>
            <person name="Jiang W."/>
        </authorList>
    </citation>
    <scope>NUCLEOTIDE SEQUENCE [LARGE SCALE GENOMIC DNA]</scope>
    <source>
        <strain evidence="2">AG-KIZ</strain>
        <tissue evidence="2">Muscle</tissue>
    </source>
</reference>
<gene>
    <name evidence="2" type="ORF">DPX16_14075</name>
</gene>
<organism evidence="2 3">
    <name type="scientific">Anabarilius grahami</name>
    <name type="common">Kanglang fish</name>
    <name type="synonym">Barilius grahami</name>
    <dbReference type="NCBI Taxonomy" id="495550"/>
    <lineage>
        <taxon>Eukaryota</taxon>
        <taxon>Metazoa</taxon>
        <taxon>Chordata</taxon>
        <taxon>Craniata</taxon>
        <taxon>Vertebrata</taxon>
        <taxon>Euteleostomi</taxon>
        <taxon>Actinopterygii</taxon>
        <taxon>Neopterygii</taxon>
        <taxon>Teleostei</taxon>
        <taxon>Ostariophysi</taxon>
        <taxon>Cypriniformes</taxon>
        <taxon>Xenocyprididae</taxon>
        <taxon>Xenocypridinae</taxon>
        <taxon>Xenocypridinae incertae sedis</taxon>
        <taxon>Anabarilius</taxon>
    </lineage>
</organism>
<sequence length="383" mass="42488">MHVQFKLSPQRTGLGCSRWRGASSAVCPLRSRAATARPSPAGHSLMQKRAEVVLAESQDVCVRDGCHGCNATGWQQWGARWYSEWVNVLFVSAHSARQPLMRRVFVAGLSTSSGLSAAKRTVATAKSAHYDQLYADLDTPEGENKIYRLANARHRSTQDIGQIKSIKDDDHQVLRDPAAILRRWSKYFSGISNQEFPHPPIESAAPVFGPVPPITPAEVELAMKKIKNCKAAGPDDIPVEVWKLLGRQGTDILAVLFNKIVDTGEVPSAWSTSVTVPIWKNKGDVTKCSNYRPIRLLCHAMKIFEQTIDARLRKIVTITPNQCGFVQGSGTTDAIHAARILLEKHREKNQTVHMAFLDLEKAFDRVPHDLIWNSLHSHGVPEA</sequence>
<dbReference type="Proteomes" id="UP000281406">
    <property type="component" value="Unassembled WGS sequence"/>
</dbReference>
<proteinExistence type="predicted"/>
<dbReference type="InterPro" id="IPR000477">
    <property type="entry name" value="RT_dom"/>
</dbReference>
<evidence type="ECO:0000313" key="3">
    <source>
        <dbReference type="Proteomes" id="UP000281406"/>
    </source>
</evidence>
<dbReference type="OrthoDB" id="410381at2759"/>
<dbReference type="EMBL" id="RJVU01049572">
    <property type="protein sequence ID" value="ROL42668.1"/>
    <property type="molecule type" value="Genomic_DNA"/>
</dbReference>
<protein>
    <submittedName>
        <fullName evidence="2">RNA-directed DNA polymerase from mobile element jockey</fullName>
    </submittedName>
</protein>
<dbReference type="GO" id="GO:0003964">
    <property type="term" value="F:RNA-directed DNA polymerase activity"/>
    <property type="evidence" value="ECO:0007669"/>
    <property type="project" value="UniProtKB-KW"/>
</dbReference>
<accession>A0A3N0YAB7</accession>
<comment type="caution">
    <text evidence="2">The sequence shown here is derived from an EMBL/GenBank/DDBJ whole genome shotgun (WGS) entry which is preliminary data.</text>
</comment>
<evidence type="ECO:0000313" key="2">
    <source>
        <dbReference type="EMBL" id="ROL42668.1"/>
    </source>
</evidence>